<protein>
    <recommendedName>
        <fullName evidence="4">Small hydrophobic protein</fullName>
    </recommendedName>
</protein>
<evidence type="ECO:0000256" key="1">
    <source>
        <dbReference type="SAM" id="Phobius"/>
    </source>
</evidence>
<keyword evidence="3" id="KW-1185">Reference proteome</keyword>
<evidence type="ECO:0000313" key="3">
    <source>
        <dbReference type="Proteomes" id="UP000789803"/>
    </source>
</evidence>
<keyword evidence="1" id="KW-0472">Membrane</keyword>
<reference evidence="2 3" key="1">
    <citation type="submission" date="2020-11" db="EMBL/GenBank/DDBJ databases">
        <authorList>
            <person name="Peeters C."/>
        </authorList>
    </citation>
    <scope>NUCLEOTIDE SEQUENCE [LARGE SCALE GENOMIC DNA]</scope>
    <source>
        <strain evidence="2 3">LMG 7974</strain>
    </source>
</reference>
<comment type="caution">
    <text evidence="2">The sequence shown here is derived from an EMBL/GenBank/DDBJ whole genome shotgun (WGS) entry which is preliminary data.</text>
</comment>
<feature type="transmembrane region" description="Helical" evidence="1">
    <location>
        <begin position="6"/>
        <end position="24"/>
    </location>
</feature>
<sequence>MLYMLVIIAFILFIWVVDILYFSTSQKTKRDNEKLKRLKDSFSPL</sequence>
<keyword evidence="1" id="KW-1133">Transmembrane helix</keyword>
<evidence type="ECO:0000313" key="2">
    <source>
        <dbReference type="EMBL" id="CAD7289734.1"/>
    </source>
</evidence>
<name>A0ABN7KB75_9BACT</name>
<gene>
    <name evidence="2" type="ORF">LMG7974_01812</name>
</gene>
<dbReference type="RefSeq" id="WP_229933583.1">
    <property type="nucleotide sequence ID" value="NZ_CAJHOF010000024.1"/>
</dbReference>
<keyword evidence="1" id="KW-0812">Transmembrane</keyword>
<dbReference type="EMBL" id="CAJHOF010000024">
    <property type="protein sequence ID" value="CAD7289734.1"/>
    <property type="molecule type" value="Genomic_DNA"/>
</dbReference>
<organism evidence="2 3">
    <name type="scientific">Campylobacter majalis</name>
    <dbReference type="NCBI Taxonomy" id="2790656"/>
    <lineage>
        <taxon>Bacteria</taxon>
        <taxon>Pseudomonadati</taxon>
        <taxon>Campylobacterota</taxon>
        <taxon>Epsilonproteobacteria</taxon>
        <taxon>Campylobacterales</taxon>
        <taxon>Campylobacteraceae</taxon>
        <taxon>Campylobacter</taxon>
    </lineage>
</organism>
<proteinExistence type="predicted"/>
<evidence type="ECO:0008006" key="4">
    <source>
        <dbReference type="Google" id="ProtNLM"/>
    </source>
</evidence>
<accession>A0ABN7KB75</accession>
<dbReference type="Proteomes" id="UP000789803">
    <property type="component" value="Unassembled WGS sequence"/>
</dbReference>